<dbReference type="Proteomes" id="UP000515860">
    <property type="component" value="Chromosome"/>
</dbReference>
<sequence>MEIVTGLRGTPHITSADVIGFQQGIATVGSGALPVGEKFRAELASNNELKIYDGEGVIQGVHFRVLPGTYDSITLENGSQGQKRKDLIVVKYTKNAQTGYENTEWVVKKGTSTTETPAEPTATEGDVRAGDILAEVPWYVVEYDGINVTSVTPKFSTLMNIQELTEGFSSLNSNFDIFANGGENSDGKALRIDTAIMQGKNLLYECWGPSFFPYGSNTTGAPTAWPGLMLAFVLPYGSEGWTRHVKYAFELSGDIYYMTYKNGIIDKNWTKIAGPA</sequence>
<proteinExistence type="predicted"/>
<evidence type="ECO:0000313" key="2">
    <source>
        <dbReference type="Proteomes" id="UP000515860"/>
    </source>
</evidence>
<protein>
    <submittedName>
        <fullName evidence="1">Uncharacterized protein</fullName>
    </submittedName>
</protein>
<dbReference type="RefSeq" id="WP_249328148.1">
    <property type="nucleotide sequence ID" value="NZ_CP060635.1"/>
</dbReference>
<dbReference type="KEGG" id="whj:H9Q79_09315"/>
<keyword evidence="2" id="KW-1185">Reference proteome</keyword>
<accession>A0A7G9G8N0</accession>
<dbReference type="EMBL" id="CP060635">
    <property type="protein sequence ID" value="QNM07162.1"/>
    <property type="molecule type" value="Genomic_DNA"/>
</dbReference>
<dbReference type="AlphaFoldDB" id="A0A7G9G8N0"/>
<gene>
    <name evidence="1" type="ORF">H9Q79_09315</name>
</gene>
<name>A0A7G9G8N0_9FIRM</name>
<evidence type="ECO:0000313" key="1">
    <source>
        <dbReference type="EMBL" id="QNM07162.1"/>
    </source>
</evidence>
<organism evidence="1 2">
    <name type="scientific">Wansuia hejianensis</name>
    <dbReference type="NCBI Taxonomy" id="2763667"/>
    <lineage>
        <taxon>Bacteria</taxon>
        <taxon>Bacillati</taxon>
        <taxon>Bacillota</taxon>
        <taxon>Clostridia</taxon>
        <taxon>Lachnospirales</taxon>
        <taxon>Lachnospiraceae</taxon>
        <taxon>Wansuia</taxon>
    </lineage>
</organism>
<reference evidence="1 2" key="1">
    <citation type="submission" date="2020-08" db="EMBL/GenBank/DDBJ databases">
        <authorList>
            <person name="Liu C."/>
            <person name="Sun Q."/>
        </authorList>
    </citation>
    <scope>NUCLEOTIDE SEQUENCE [LARGE SCALE GENOMIC DNA]</scope>
    <source>
        <strain evidence="1 2">NSJ-29</strain>
    </source>
</reference>